<dbReference type="FunFam" id="3.90.226.10:FF:000009">
    <property type="entry name" value="Carnitinyl-CoA dehydratase"/>
    <property type="match status" value="1"/>
</dbReference>
<dbReference type="InterPro" id="IPR029045">
    <property type="entry name" value="ClpP/crotonase-like_dom_sf"/>
</dbReference>
<protein>
    <submittedName>
        <fullName evidence="4">Enoyl-CoA hydratase</fullName>
    </submittedName>
</protein>
<dbReference type="InterPro" id="IPR014748">
    <property type="entry name" value="Enoyl-CoA_hydra_C"/>
</dbReference>
<reference evidence="4" key="1">
    <citation type="journal article" date="2020" name="mSystems">
        <title>Genome- and Community-Level Interaction Insights into Carbon Utilization and Element Cycling Functions of Hydrothermarchaeota in Hydrothermal Sediment.</title>
        <authorList>
            <person name="Zhou Z."/>
            <person name="Liu Y."/>
            <person name="Xu W."/>
            <person name="Pan J."/>
            <person name="Luo Z.H."/>
            <person name="Li M."/>
        </authorList>
    </citation>
    <scope>NUCLEOTIDE SEQUENCE [LARGE SCALE GENOMIC DNA]</scope>
    <source>
        <strain evidence="4">SpSt-381</strain>
    </source>
</reference>
<dbReference type="PANTHER" id="PTHR11941:SF54">
    <property type="entry name" value="ENOYL-COA HYDRATASE, MITOCHONDRIAL"/>
    <property type="match status" value="1"/>
</dbReference>
<dbReference type="Gene3D" id="1.10.12.10">
    <property type="entry name" value="Lyase 2-enoyl-coa Hydratase, Chain A, domain 2"/>
    <property type="match status" value="1"/>
</dbReference>
<dbReference type="Gene3D" id="3.90.226.10">
    <property type="entry name" value="2-enoyl-CoA Hydratase, Chain A, domain 1"/>
    <property type="match status" value="1"/>
</dbReference>
<comment type="caution">
    <text evidence="4">The sequence shown here is derived from an EMBL/GenBank/DDBJ whole genome shotgun (WGS) entry which is preliminary data.</text>
</comment>
<dbReference type="AlphaFoldDB" id="A0A832I095"/>
<dbReference type="Pfam" id="PF00378">
    <property type="entry name" value="ECH_1"/>
    <property type="match status" value="1"/>
</dbReference>
<sequence>MTTPSDAAFRNLLLERRGPVSVLTVNRPAVLNALNRETLAELEEAALRFVADPDQSALVVTGAGEKSFVSGADINELAALDARAAEEASRFGQRVFDRLASAPKPVIAAINGYAFGGGCELALACHLRIASENAVLGLPEVGLGIIPGYGGTQRLPRLVGEGRALELVLTGGRVKAEEAYRIGLVNRVVPLAGLLAEAEQLALAIVRNGPLAVSAALEAVRAGGDLALADGLRLESALFGLLAASEDMHEGMRAFLEKRAPAFRRR</sequence>
<dbReference type="InterPro" id="IPR018376">
    <property type="entry name" value="Enoyl-CoA_hyd/isom_CS"/>
</dbReference>
<evidence type="ECO:0000256" key="2">
    <source>
        <dbReference type="ARBA" id="ARBA00023239"/>
    </source>
</evidence>
<accession>A0A832I095</accession>
<dbReference type="GO" id="GO:0006635">
    <property type="term" value="P:fatty acid beta-oxidation"/>
    <property type="evidence" value="ECO:0007669"/>
    <property type="project" value="TreeGrafter"/>
</dbReference>
<dbReference type="SUPFAM" id="SSF52096">
    <property type="entry name" value="ClpP/crotonase"/>
    <property type="match status" value="1"/>
</dbReference>
<dbReference type="PANTHER" id="PTHR11941">
    <property type="entry name" value="ENOYL-COA HYDRATASE-RELATED"/>
    <property type="match status" value="1"/>
</dbReference>
<gene>
    <name evidence="4" type="ORF">ENR23_02395</name>
</gene>
<evidence type="ECO:0000313" key="4">
    <source>
        <dbReference type="EMBL" id="HGZ42271.1"/>
    </source>
</evidence>
<comment type="similarity">
    <text evidence="1 3">Belongs to the enoyl-CoA hydratase/isomerase family.</text>
</comment>
<dbReference type="GO" id="GO:0016836">
    <property type="term" value="F:hydro-lyase activity"/>
    <property type="evidence" value="ECO:0007669"/>
    <property type="project" value="UniProtKB-ARBA"/>
</dbReference>
<evidence type="ECO:0000256" key="1">
    <source>
        <dbReference type="ARBA" id="ARBA00005254"/>
    </source>
</evidence>
<dbReference type="PROSITE" id="PS00166">
    <property type="entry name" value="ENOYL_COA_HYDRATASE"/>
    <property type="match status" value="1"/>
</dbReference>
<keyword evidence="2" id="KW-0456">Lyase</keyword>
<organism evidence="4">
    <name type="scientific">Eiseniibacteriota bacterium</name>
    <dbReference type="NCBI Taxonomy" id="2212470"/>
    <lineage>
        <taxon>Bacteria</taxon>
        <taxon>Candidatus Eiseniibacteriota</taxon>
    </lineage>
</organism>
<dbReference type="EMBL" id="DSQF01000003">
    <property type="protein sequence ID" value="HGZ42271.1"/>
    <property type="molecule type" value="Genomic_DNA"/>
</dbReference>
<name>A0A832I095_UNCEI</name>
<evidence type="ECO:0000256" key="3">
    <source>
        <dbReference type="RuleBase" id="RU003707"/>
    </source>
</evidence>
<dbReference type="InterPro" id="IPR001753">
    <property type="entry name" value="Enoyl-CoA_hydra/iso"/>
</dbReference>
<dbReference type="CDD" id="cd06558">
    <property type="entry name" value="crotonase-like"/>
    <property type="match status" value="1"/>
</dbReference>
<proteinExistence type="inferred from homology"/>
<dbReference type="FunFam" id="1.10.12.10:FF:000001">
    <property type="entry name" value="Probable enoyl-CoA hydratase, mitochondrial"/>
    <property type="match status" value="1"/>
</dbReference>